<reference evidence="1" key="1">
    <citation type="submission" date="2018-01" db="EMBL/GenBank/DDBJ databases">
        <title>An insight into the sialome of Amazonian anophelines.</title>
        <authorList>
            <person name="Ribeiro J.M."/>
            <person name="Scarpassa V."/>
            <person name="Calvo E."/>
        </authorList>
    </citation>
    <scope>NUCLEOTIDE SEQUENCE</scope>
    <source>
        <tissue evidence="1">Salivary glands</tissue>
    </source>
</reference>
<name>A0A2M4CDY9_9DIPT</name>
<organism evidence="1">
    <name type="scientific">Anopheles marajoara</name>
    <dbReference type="NCBI Taxonomy" id="58244"/>
    <lineage>
        <taxon>Eukaryota</taxon>
        <taxon>Metazoa</taxon>
        <taxon>Ecdysozoa</taxon>
        <taxon>Arthropoda</taxon>
        <taxon>Hexapoda</taxon>
        <taxon>Insecta</taxon>
        <taxon>Pterygota</taxon>
        <taxon>Neoptera</taxon>
        <taxon>Endopterygota</taxon>
        <taxon>Diptera</taxon>
        <taxon>Nematocera</taxon>
        <taxon>Culicoidea</taxon>
        <taxon>Culicidae</taxon>
        <taxon>Anophelinae</taxon>
        <taxon>Anopheles</taxon>
    </lineage>
</organism>
<protein>
    <submittedName>
        <fullName evidence="1">Putative secreted protein</fullName>
    </submittedName>
</protein>
<evidence type="ECO:0000313" key="1">
    <source>
        <dbReference type="EMBL" id="MBW63148.1"/>
    </source>
</evidence>
<dbReference type="EMBL" id="GGFJ01014007">
    <property type="protein sequence ID" value="MBW63148.1"/>
    <property type="molecule type" value="Transcribed_RNA"/>
</dbReference>
<accession>A0A2M4CDY9</accession>
<sequence length="75" mass="7771">MPSSRRWAIGAGSTTFNSIAAAAVCTSGAPHRRMPASCTTRSMAGGSTIGWCRSSFYASSATSSVFPVRSPDRPV</sequence>
<dbReference type="AlphaFoldDB" id="A0A2M4CDY9"/>
<proteinExistence type="predicted"/>